<proteinExistence type="predicted"/>
<name>A0ABT7DSF1_9NEIS</name>
<evidence type="ECO:0000256" key="1">
    <source>
        <dbReference type="SAM" id="Phobius"/>
    </source>
</evidence>
<dbReference type="NCBIfam" id="TIGR02532">
    <property type="entry name" value="IV_pilin_GFxxxE"/>
    <property type="match status" value="1"/>
</dbReference>
<accession>A0ABT7DSF1</accession>
<dbReference type="Pfam" id="PF16732">
    <property type="entry name" value="ComP_DUS"/>
    <property type="match status" value="1"/>
</dbReference>
<keyword evidence="3" id="KW-1185">Reference proteome</keyword>
<sequence length="146" mass="15809">MRPINSVRGFTLIEMMVVMAIMGILVAIALPLYSDHLLKSKLAEGHSALMDWRLRQEQYFQDNRTYVSAGTTCGAAAPTSVKYWDFSCTGDANTYVATATSKDIVGGAAGDYTYTINENNVRTTTKFTGASGLPKSCWISSKAGTC</sequence>
<dbReference type="Proteomes" id="UP001172778">
    <property type="component" value="Unassembled WGS sequence"/>
</dbReference>
<dbReference type="RefSeq" id="WP_284099275.1">
    <property type="nucleotide sequence ID" value="NZ_JARRAF010000002.1"/>
</dbReference>
<reference evidence="2" key="1">
    <citation type="submission" date="2023-03" db="EMBL/GenBank/DDBJ databases">
        <title>Chitinimonas shenzhenensis gen. nov., sp. nov., a novel member of family Burkholderiaceae isolated from activated sludge collected in Shen Zhen, China.</title>
        <authorList>
            <person name="Wang X."/>
        </authorList>
    </citation>
    <scope>NUCLEOTIDE SEQUENCE</scope>
    <source>
        <strain evidence="2">DQS-5</strain>
    </source>
</reference>
<protein>
    <submittedName>
        <fullName evidence="2">Type IV pilin protein</fullName>
    </submittedName>
</protein>
<gene>
    <name evidence="2" type="ORF">PZA18_02860</name>
</gene>
<dbReference type="InterPro" id="IPR031982">
    <property type="entry name" value="PilE-like"/>
</dbReference>
<organism evidence="2 3">
    <name type="scientific">Parachitinimonas caeni</name>
    <dbReference type="NCBI Taxonomy" id="3031301"/>
    <lineage>
        <taxon>Bacteria</taxon>
        <taxon>Pseudomonadati</taxon>
        <taxon>Pseudomonadota</taxon>
        <taxon>Betaproteobacteria</taxon>
        <taxon>Neisseriales</taxon>
        <taxon>Chitinibacteraceae</taxon>
        <taxon>Parachitinimonas</taxon>
    </lineage>
</organism>
<dbReference type="EMBL" id="JARRAF010000002">
    <property type="protein sequence ID" value="MDK2122989.1"/>
    <property type="molecule type" value="Genomic_DNA"/>
</dbReference>
<dbReference type="SUPFAM" id="SSF54523">
    <property type="entry name" value="Pili subunits"/>
    <property type="match status" value="1"/>
</dbReference>
<dbReference type="Pfam" id="PF07963">
    <property type="entry name" value="N_methyl"/>
    <property type="match status" value="1"/>
</dbReference>
<keyword evidence="1" id="KW-0472">Membrane</keyword>
<dbReference type="PROSITE" id="PS00409">
    <property type="entry name" value="PROKAR_NTER_METHYL"/>
    <property type="match status" value="1"/>
</dbReference>
<evidence type="ECO:0000313" key="2">
    <source>
        <dbReference type="EMBL" id="MDK2122989.1"/>
    </source>
</evidence>
<dbReference type="InterPro" id="IPR045584">
    <property type="entry name" value="Pilin-like"/>
</dbReference>
<dbReference type="Gene3D" id="3.30.700.10">
    <property type="entry name" value="Glycoprotein, Type 4 Pilin"/>
    <property type="match status" value="1"/>
</dbReference>
<feature type="transmembrane region" description="Helical" evidence="1">
    <location>
        <begin position="12"/>
        <end position="33"/>
    </location>
</feature>
<keyword evidence="1" id="KW-1133">Transmembrane helix</keyword>
<keyword evidence="1" id="KW-0812">Transmembrane</keyword>
<comment type="caution">
    <text evidence="2">The sequence shown here is derived from an EMBL/GenBank/DDBJ whole genome shotgun (WGS) entry which is preliminary data.</text>
</comment>
<evidence type="ECO:0000313" key="3">
    <source>
        <dbReference type="Proteomes" id="UP001172778"/>
    </source>
</evidence>
<dbReference type="InterPro" id="IPR012902">
    <property type="entry name" value="N_methyl_site"/>
</dbReference>